<dbReference type="AlphaFoldDB" id="A0A402D1C5"/>
<keyword evidence="2" id="KW-1185">Reference proteome</keyword>
<organism evidence="1 2">
    <name type="scientific">Capsulimonas corticalis</name>
    <dbReference type="NCBI Taxonomy" id="2219043"/>
    <lineage>
        <taxon>Bacteria</taxon>
        <taxon>Bacillati</taxon>
        <taxon>Armatimonadota</taxon>
        <taxon>Armatimonadia</taxon>
        <taxon>Capsulimonadales</taxon>
        <taxon>Capsulimonadaceae</taxon>
        <taxon>Capsulimonas</taxon>
    </lineage>
</organism>
<dbReference type="KEGG" id="ccot:CCAX7_37050"/>
<dbReference type="Proteomes" id="UP000287394">
    <property type="component" value="Chromosome"/>
</dbReference>
<dbReference type="RefSeq" id="WP_119323293.1">
    <property type="nucleotide sequence ID" value="NZ_AP025739.1"/>
</dbReference>
<sequence length="74" mass="8713">MNTRLIATAVAAMTLLGAAGSAVMADSHMMHHRMMHKRHHMHMMKHNMKMHGHMMKHNMKMRGHMMHDKMMHKM</sequence>
<name>A0A402D1C5_9BACT</name>
<dbReference type="EMBL" id="AP025739">
    <property type="protein sequence ID" value="BDI31654.1"/>
    <property type="molecule type" value="Genomic_DNA"/>
</dbReference>
<evidence type="ECO:0000313" key="2">
    <source>
        <dbReference type="Proteomes" id="UP000287394"/>
    </source>
</evidence>
<reference evidence="1 2" key="1">
    <citation type="journal article" date="2019" name="Int. J. Syst. Evol. Microbiol.">
        <title>Capsulimonas corticalis gen. nov., sp. nov., an aerobic capsulated bacterium, of a novel bacterial order, Capsulimonadales ord. nov., of the class Armatimonadia of the phylum Armatimonadetes.</title>
        <authorList>
            <person name="Li J."/>
            <person name="Kudo C."/>
            <person name="Tonouchi A."/>
        </authorList>
    </citation>
    <scope>NUCLEOTIDE SEQUENCE [LARGE SCALE GENOMIC DNA]</scope>
    <source>
        <strain evidence="1 2">AX-7</strain>
    </source>
</reference>
<accession>A0A402D1C5</accession>
<proteinExistence type="predicted"/>
<protein>
    <submittedName>
        <fullName evidence="1">Uncharacterized protein</fullName>
    </submittedName>
</protein>
<evidence type="ECO:0000313" key="1">
    <source>
        <dbReference type="EMBL" id="BDI31654.1"/>
    </source>
</evidence>
<gene>
    <name evidence="1" type="ORF">CCAX7_37050</name>
</gene>